<feature type="region of interest" description="Disordered" evidence="6">
    <location>
        <begin position="545"/>
        <end position="604"/>
    </location>
</feature>
<dbReference type="PROSITE" id="PS50222">
    <property type="entry name" value="EF_HAND_2"/>
    <property type="match status" value="1"/>
</dbReference>
<feature type="compositionally biased region" description="Acidic residues" evidence="6">
    <location>
        <begin position="222"/>
        <end position="242"/>
    </location>
</feature>
<dbReference type="GO" id="GO:0004672">
    <property type="term" value="F:protein kinase activity"/>
    <property type="evidence" value="ECO:0007669"/>
    <property type="project" value="InterPro"/>
</dbReference>
<keyword evidence="10" id="KW-0418">Kinase</keyword>
<feature type="region of interest" description="Disordered" evidence="6">
    <location>
        <begin position="204"/>
        <end position="242"/>
    </location>
</feature>
<keyword evidence="1 5" id="KW-0547">Nucleotide-binding</keyword>
<dbReference type="SUPFAM" id="SSF56112">
    <property type="entry name" value="Protein kinase-like (PK-like)"/>
    <property type="match status" value="1"/>
</dbReference>
<evidence type="ECO:0000256" key="4">
    <source>
        <dbReference type="ARBA" id="ARBA00024334"/>
    </source>
</evidence>
<organism evidence="10 11">
    <name type="scientific">Plasmodium inui San Antonio 1</name>
    <dbReference type="NCBI Taxonomy" id="1237626"/>
    <lineage>
        <taxon>Eukaryota</taxon>
        <taxon>Sar</taxon>
        <taxon>Alveolata</taxon>
        <taxon>Apicomplexa</taxon>
        <taxon>Aconoidasida</taxon>
        <taxon>Haemosporida</taxon>
        <taxon>Plasmodiidae</taxon>
        <taxon>Plasmodium</taxon>
        <taxon>Plasmodium (Plasmodium)</taxon>
    </lineage>
</organism>
<feature type="domain" description="EF-hand" evidence="9">
    <location>
        <begin position="96"/>
        <end position="131"/>
    </location>
</feature>
<dbReference type="SUPFAM" id="SSF50729">
    <property type="entry name" value="PH domain-like"/>
    <property type="match status" value="1"/>
</dbReference>
<dbReference type="InterPro" id="IPR008271">
    <property type="entry name" value="Ser/Thr_kinase_AS"/>
</dbReference>
<dbReference type="PROSITE" id="PS00108">
    <property type="entry name" value="PROTEIN_KINASE_ST"/>
    <property type="match status" value="1"/>
</dbReference>
<name>W6ZX81_9APIC</name>
<dbReference type="GeneID" id="20039426"/>
<protein>
    <submittedName>
        <fullName evidence="10">CAMK protein kinase</fullName>
    </submittedName>
</protein>
<evidence type="ECO:0000256" key="5">
    <source>
        <dbReference type="PROSITE-ProRule" id="PRU10141"/>
    </source>
</evidence>
<feature type="region of interest" description="Disordered" evidence="6">
    <location>
        <begin position="787"/>
        <end position="822"/>
    </location>
</feature>
<gene>
    <name evidence="10" type="ORF">C922_04152</name>
</gene>
<dbReference type="InterPro" id="IPR000719">
    <property type="entry name" value="Prot_kinase_dom"/>
</dbReference>
<feature type="compositionally biased region" description="Basic and acidic residues" evidence="6">
    <location>
        <begin position="1820"/>
        <end position="1847"/>
    </location>
</feature>
<dbReference type="PANTHER" id="PTHR24347">
    <property type="entry name" value="SERINE/THREONINE-PROTEIN KINASE"/>
    <property type="match status" value="1"/>
</dbReference>
<feature type="compositionally biased region" description="Polar residues" evidence="6">
    <location>
        <begin position="1153"/>
        <end position="1168"/>
    </location>
</feature>
<reference evidence="10 11" key="1">
    <citation type="submission" date="2013-02" db="EMBL/GenBank/DDBJ databases">
        <title>The Genome Sequence of Plasmodium inui San Antonio 1.</title>
        <authorList>
            <consortium name="The Broad Institute Genome Sequencing Platform"/>
            <consortium name="The Broad Institute Genome Sequencing Center for Infectious Disease"/>
            <person name="Neafsey D."/>
            <person name="Cheeseman I."/>
            <person name="Volkman S."/>
            <person name="Adams J."/>
            <person name="Walker B."/>
            <person name="Young S.K."/>
            <person name="Zeng Q."/>
            <person name="Gargeya S."/>
            <person name="Fitzgerald M."/>
            <person name="Haas B."/>
            <person name="Abouelleil A."/>
            <person name="Alvarado L."/>
            <person name="Arachchi H.M."/>
            <person name="Berlin A.M."/>
            <person name="Chapman S.B."/>
            <person name="Dewar J."/>
            <person name="Goldberg J."/>
            <person name="Griggs A."/>
            <person name="Gujja S."/>
            <person name="Hansen M."/>
            <person name="Howarth C."/>
            <person name="Imamovic A."/>
            <person name="Larimer J."/>
            <person name="McCowan C."/>
            <person name="Murphy C."/>
            <person name="Neiman D."/>
            <person name="Pearson M."/>
            <person name="Priest M."/>
            <person name="Roberts A."/>
            <person name="Saif S."/>
            <person name="Shea T."/>
            <person name="Sisk P."/>
            <person name="Sykes S."/>
            <person name="Wortman J."/>
            <person name="Nusbaum C."/>
            <person name="Birren B."/>
        </authorList>
    </citation>
    <scope>NUCLEOTIDE SEQUENCE [LARGE SCALE GENOMIC DNA]</scope>
    <source>
        <strain evidence="10 11">San Antonio 1</strain>
    </source>
</reference>
<dbReference type="VEuPathDB" id="PlasmoDB:C922_04152"/>
<dbReference type="SUPFAM" id="SSF47473">
    <property type="entry name" value="EF-hand"/>
    <property type="match status" value="1"/>
</dbReference>
<dbReference type="SMART" id="SM00220">
    <property type="entry name" value="S_TKc"/>
    <property type="match status" value="1"/>
</dbReference>
<dbReference type="InterPro" id="IPR002048">
    <property type="entry name" value="EF_hand_dom"/>
</dbReference>
<feature type="region of interest" description="Disordered" evidence="6">
    <location>
        <begin position="923"/>
        <end position="981"/>
    </location>
</feature>
<accession>W6ZX81</accession>
<dbReference type="SMART" id="SM00054">
    <property type="entry name" value="EFh"/>
    <property type="match status" value="1"/>
</dbReference>
<dbReference type="FunFam" id="1.10.510.10:FF:000588">
    <property type="entry name" value="Calcium-dependent protein kinase 7"/>
    <property type="match status" value="1"/>
</dbReference>
<dbReference type="Pfam" id="PF00069">
    <property type="entry name" value="Pkinase"/>
    <property type="match status" value="1"/>
</dbReference>
<feature type="compositionally biased region" description="Low complexity" evidence="6">
    <location>
        <begin position="420"/>
        <end position="430"/>
    </location>
</feature>
<dbReference type="PROSITE" id="PS00107">
    <property type="entry name" value="PROTEIN_KINASE_ATP"/>
    <property type="match status" value="1"/>
</dbReference>
<dbReference type="CDD" id="cd05117">
    <property type="entry name" value="STKc_CAMK"/>
    <property type="match status" value="1"/>
</dbReference>
<feature type="region of interest" description="Disordered" evidence="6">
    <location>
        <begin position="1148"/>
        <end position="1168"/>
    </location>
</feature>
<dbReference type="InterPro" id="IPR001849">
    <property type="entry name" value="PH_domain"/>
</dbReference>
<dbReference type="PROSITE" id="PS50011">
    <property type="entry name" value="PROTEIN_KINASE_DOM"/>
    <property type="match status" value="1"/>
</dbReference>
<feature type="region of interest" description="Disordered" evidence="6">
    <location>
        <begin position="856"/>
        <end position="910"/>
    </location>
</feature>
<dbReference type="GO" id="GO:0005509">
    <property type="term" value="F:calcium ion binding"/>
    <property type="evidence" value="ECO:0007669"/>
    <property type="project" value="InterPro"/>
</dbReference>
<dbReference type="FunFam" id="3.30.200.20:FF:000042">
    <property type="entry name" value="Aurora kinase A"/>
    <property type="match status" value="1"/>
</dbReference>
<evidence type="ECO:0000259" key="7">
    <source>
        <dbReference type="PROSITE" id="PS50003"/>
    </source>
</evidence>
<dbReference type="Proteomes" id="UP000030640">
    <property type="component" value="Unassembled WGS sequence"/>
</dbReference>
<dbReference type="Gene3D" id="1.10.238.10">
    <property type="entry name" value="EF-hand"/>
    <property type="match status" value="1"/>
</dbReference>
<feature type="compositionally biased region" description="Basic and acidic residues" evidence="6">
    <location>
        <begin position="930"/>
        <end position="951"/>
    </location>
</feature>
<proteinExistence type="inferred from homology"/>
<feature type="compositionally biased region" description="Basic residues" evidence="6">
    <location>
        <begin position="389"/>
        <end position="404"/>
    </location>
</feature>
<feature type="region of interest" description="Disordered" evidence="6">
    <location>
        <begin position="332"/>
        <end position="430"/>
    </location>
</feature>
<evidence type="ECO:0000256" key="6">
    <source>
        <dbReference type="SAM" id="MobiDB-lite"/>
    </source>
</evidence>
<dbReference type="InterPro" id="IPR018247">
    <property type="entry name" value="EF_Hand_1_Ca_BS"/>
</dbReference>
<evidence type="ECO:0000256" key="2">
    <source>
        <dbReference type="ARBA" id="ARBA00022837"/>
    </source>
</evidence>
<feature type="region of interest" description="Disordered" evidence="6">
    <location>
        <begin position="1231"/>
        <end position="1285"/>
    </location>
</feature>
<dbReference type="Pfam" id="PF00169">
    <property type="entry name" value="PH"/>
    <property type="match status" value="1"/>
</dbReference>
<keyword evidence="3 5" id="KW-0067">ATP-binding</keyword>
<evidence type="ECO:0000256" key="1">
    <source>
        <dbReference type="ARBA" id="ARBA00022741"/>
    </source>
</evidence>
<evidence type="ECO:0000259" key="9">
    <source>
        <dbReference type="PROSITE" id="PS50222"/>
    </source>
</evidence>
<dbReference type="Gene3D" id="1.10.510.10">
    <property type="entry name" value="Transferase(Phosphotransferase) domain 1"/>
    <property type="match status" value="1"/>
</dbReference>
<feature type="domain" description="Protein kinase" evidence="8">
    <location>
        <begin position="1465"/>
        <end position="1721"/>
    </location>
</feature>
<feature type="compositionally biased region" description="Basic and acidic residues" evidence="6">
    <location>
        <begin position="345"/>
        <end position="363"/>
    </location>
</feature>
<feature type="compositionally biased region" description="Basic and acidic residues" evidence="6">
    <location>
        <begin position="963"/>
        <end position="981"/>
    </location>
</feature>
<dbReference type="RefSeq" id="XP_008817959.1">
    <property type="nucleotide sequence ID" value="XM_008819737.1"/>
</dbReference>
<dbReference type="CDD" id="cd00051">
    <property type="entry name" value="EFh"/>
    <property type="match status" value="1"/>
</dbReference>
<evidence type="ECO:0000259" key="8">
    <source>
        <dbReference type="PROSITE" id="PS50011"/>
    </source>
</evidence>
<feature type="domain" description="PH" evidence="7">
    <location>
        <begin position="1357"/>
        <end position="1457"/>
    </location>
</feature>
<dbReference type="EMBL" id="KI965479">
    <property type="protein sequence ID" value="EUD65412.1"/>
    <property type="molecule type" value="Genomic_DNA"/>
</dbReference>
<evidence type="ECO:0000313" key="10">
    <source>
        <dbReference type="EMBL" id="EUD65412.1"/>
    </source>
</evidence>
<comment type="similarity">
    <text evidence="4">Belongs to the protein kinase superfamily. Ser/Thr protein kinase family. CDPK subfamily.</text>
</comment>
<evidence type="ECO:0000256" key="3">
    <source>
        <dbReference type="ARBA" id="ARBA00022840"/>
    </source>
</evidence>
<keyword evidence="2" id="KW-0106">Calcium</keyword>
<feature type="region of interest" description="Disordered" evidence="6">
    <location>
        <begin position="1820"/>
        <end position="1913"/>
    </location>
</feature>
<feature type="compositionally biased region" description="Polar residues" evidence="6">
    <location>
        <begin position="952"/>
        <end position="961"/>
    </location>
</feature>
<feature type="compositionally biased region" description="Low complexity" evidence="6">
    <location>
        <begin position="1252"/>
        <end position="1269"/>
    </location>
</feature>
<feature type="compositionally biased region" description="Low complexity" evidence="6">
    <location>
        <begin position="366"/>
        <end position="376"/>
    </location>
</feature>
<dbReference type="InterPro" id="IPR011993">
    <property type="entry name" value="PH-like_dom_sf"/>
</dbReference>
<sequence length="1913" mass="215849">MGLQTEKDREKEDQKRNFKICSKKFETDELEVLKKIFKELGSRSASGQIDKETFLQFFPLPGLWGERLFLKFNFKNTGYIDFEEFIIGIAICCRGTKSDKISVLFDIFDLNSDGYIQKSEMVAMLSNIPYIDKLKSVFFNKKNKRKKNFYHGEYNSNENFYNTVEGEDYDDEEGVDNEECNDGYNGGEYPASYHYGAIYGYSNADQDADEDDNYSNSYNDDAYSENEAGEEDNEEDLNDNDEAYCDEGHVSASGVGGMGGSGTGVGTNDAAANGANGANGVTNCSKCLEQQRRMRNRNKLLNMRELAKKIRKEKKNQLKRCIKGITNERYQQSNSFKGANKKCKKEKEKNKSPKRDSIFKSESDDNSNTSSSSTSNGFIHEEMDQSNVSKRKSLRSRTKKKHSRYLPYFRNGNNHNGFMSSTSDSCTSNDTNSFLGSEDLESFNSNKEHHNGGDTYSSSTTDSFISIYGYLIKNKQRRRRKRRGCPDGLAEDRLDADKLAADKLAADRLATDRLAADRLAADRLAADRLTADRFAADRLTADRFAADSGREKNTPQRKNELGQEETGCAEDRGAEGNGTESADEDAQSEEQNKTPNNETEAAGGVMIKKGKKRTCFNNRSDMNIYKKEKKKEIKRKLFLQEYCLPSKTARNILNDEENYDMEEKNVDVEEIVDRMLEECEFWDNDKITPIQFKSVIYKYDFFLYVFFSCLHEDIWGLQGNVLYGRDYISKFVIKSENFKSKQIDQNEEVITEEVYFKIRQLFIIQAPDYDCLNDNLCVNFLRGEQASGHERGAPPHQPNSQVSGADSDKDKSDPVASKKNAKVENGSKLVNFSLPGGEEATWGAAATEAGTGISDVVKMTPPRSQEEHANAQGGDDERDELCDLVTGRPPAEGHEKREVIIPSSENAANRTGAMDGVDAALEPATSRQSENPKQRKEHTSVDQPCEQKESSTRVSDANGNSHAVEKKSEEQKEAEEKKRLDEKKKIAECFNAVLRQKGMHEVSIGKGGSKDGSKDIINEIVKDSAKELDQDGGQSCAEGTPKREEKMIMALEHLKNKPNYECDFNLLTNSLNDIFSKEIVEFIKASQSTFNIKEVWKERNGNCKDKYKKAKRNIEKTRNYSNNAHCGKKKKKPHVNTGLSVEGVNEQKEGLAQQRQNNAIERSPSGVETQNLEKVDLLGRLGLSGRKAEVKEEAVRGEVLEPVAVEMPSEVSAEMSSEVLASASAEMSSEVPASASAEMSSEVPASASAEMSSEVPTSPSVEVPVAASPAAPPAADRHTHEGKKKKHVKDVNLYSCPNCKGPFLMCPNCHGRYPRFCVNEDKIAMECEYCECEHCYFYKCIYCNFDFQKCLDMIKKNSLKEGILYKIGKHLHQFKARYYILFDNLLYYYDKQKNLKPRGFMFLEGCYVEVISKNDNISKFGFSICHKGTNQVQRRDLYVNTYEEREEWLQALYSTTKQNTLYNLYELHEQLGQGKFSTVYRGINKQTNTEFAIKVIDKRSVSIYEKELLRSEISILRLLRHPNVIYLKEIINTKETLYISMELVKGGELYDFLLTETRLSEIHANKIVTQLIKTVAYLHRCGIIHRDIKPENILLTDKSRDAQIKLTDFGLSTLCAPNELLKEPCGTLAYVAPEVITLQGYNHKVDAWSIGIILYLLLSGKLPFPINKNTEMNIQKNYVLSFKDHIWKSISSSAKDLISKLLELNVEKRISANEALEHIWIKNPTAVINENSFIYKNEEINILNLQDVSVSTFNIPKYAPFHLEDEKTEEVENKNLFSFHKEDIMYENNDSIDDPVIPLPYSGAPLKDISTDKNVLSHSKEISFTKEEVSTGEEAPTRGEVPTKEEAPTEEANLPSGVAKDEKSLGGVPDGDQREERTPCEAQQTGEEKTPIRYTTEEGGGDHPIGSSSSPPG</sequence>
<dbReference type="InterPro" id="IPR017441">
    <property type="entry name" value="Protein_kinase_ATP_BS"/>
</dbReference>
<dbReference type="Gene3D" id="2.30.29.30">
    <property type="entry name" value="Pleckstrin-homology domain (PH domain)/Phosphotyrosine-binding domain (PTB)"/>
    <property type="match status" value="1"/>
</dbReference>
<keyword evidence="10" id="KW-0808">Transferase</keyword>
<dbReference type="PROSITE" id="PS50003">
    <property type="entry name" value="PH_DOMAIN"/>
    <property type="match status" value="1"/>
</dbReference>
<dbReference type="PROSITE" id="PS00018">
    <property type="entry name" value="EF_HAND_1"/>
    <property type="match status" value="1"/>
</dbReference>
<dbReference type="OrthoDB" id="40902at2759"/>
<feature type="binding site" evidence="5">
    <location>
        <position position="1494"/>
    </location>
    <ligand>
        <name>ATP</name>
        <dbReference type="ChEBI" id="CHEBI:30616"/>
    </ligand>
</feature>
<dbReference type="InterPro" id="IPR011992">
    <property type="entry name" value="EF-hand-dom_pair"/>
</dbReference>
<dbReference type="GO" id="GO:0005524">
    <property type="term" value="F:ATP binding"/>
    <property type="evidence" value="ECO:0007669"/>
    <property type="project" value="UniProtKB-UniRule"/>
</dbReference>
<keyword evidence="11" id="KW-1185">Reference proteome</keyword>
<dbReference type="InterPro" id="IPR011009">
    <property type="entry name" value="Kinase-like_dom_sf"/>
</dbReference>
<feature type="compositionally biased region" description="Basic and acidic residues" evidence="6">
    <location>
        <begin position="545"/>
        <end position="561"/>
    </location>
</feature>
<dbReference type="SMART" id="SM00233">
    <property type="entry name" value="PH"/>
    <property type="match status" value="1"/>
</dbReference>
<evidence type="ECO:0000313" key="11">
    <source>
        <dbReference type="Proteomes" id="UP000030640"/>
    </source>
</evidence>